<evidence type="ECO:0000313" key="1">
    <source>
        <dbReference type="EMBL" id="HIS74845.1"/>
    </source>
</evidence>
<organism evidence="1 2">
    <name type="scientific">Candidatus Galligastranaerophilus intestinavium</name>
    <dbReference type="NCBI Taxonomy" id="2840836"/>
    <lineage>
        <taxon>Bacteria</taxon>
        <taxon>Candidatus Galligastranaerophilus</taxon>
    </lineage>
</organism>
<dbReference type="EMBL" id="DVJQ01000064">
    <property type="protein sequence ID" value="HIS74845.1"/>
    <property type="molecule type" value="Genomic_DNA"/>
</dbReference>
<dbReference type="AlphaFoldDB" id="A0A9D1FKG3"/>
<comment type="caution">
    <text evidence="1">The sequence shown here is derived from an EMBL/GenBank/DDBJ whole genome shotgun (WGS) entry which is preliminary data.</text>
</comment>
<sequence>MRMIQKLKALEKAVVFLRWATDAEFGKIKYVGDDFIEFDILDMDSMEYTETVLINSQLILEVMISGFEIARVIAEMSAKITVHDLDSQL</sequence>
<reference evidence="1" key="1">
    <citation type="submission" date="2020-10" db="EMBL/GenBank/DDBJ databases">
        <authorList>
            <person name="Gilroy R."/>
        </authorList>
    </citation>
    <scope>NUCLEOTIDE SEQUENCE</scope>
    <source>
        <strain evidence="1">CHK152-2871</strain>
    </source>
</reference>
<protein>
    <submittedName>
        <fullName evidence="1">Uncharacterized protein</fullName>
    </submittedName>
</protein>
<gene>
    <name evidence="1" type="ORF">IAA86_07475</name>
</gene>
<proteinExistence type="predicted"/>
<dbReference type="Proteomes" id="UP000886865">
    <property type="component" value="Unassembled WGS sequence"/>
</dbReference>
<accession>A0A9D1FKG3</accession>
<name>A0A9D1FKG3_9BACT</name>
<evidence type="ECO:0000313" key="2">
    <source>
        <dbReference type="Proteomes" id="UP000886865"/>
    </source>
</evidence>
<reference evidence="1" key="2">
    <citation type="journal article" date="2021" name="PeerJ">
        <title>Extensive microbial diversity within the chicken gut microbiome revealed by metagenomics and culture.</title>
        <authorList>
            <person name="Gilroy R."/>
            <person name="Ravi A."/>
            <person name="Getino M."/>
            <person name="Pursley I."/>
            <person name="Horton D.L."/>
            <person name="Alikhan N.F."/>
            <person name="Baker D."/>
            <person name="Gharbi K."/>
            <person name="Hall N."/>
            <person name="Watson M."/>
            <person name="Adriaenssens E.M."/>
            <person name="Foster-Nyarko E."/>
            <person name="Jarju S."/>
            <person name="Secka A."/>
            <person name="Antonio M."/>
            <person name="Oren A."/>
            <person name="Chaudhuri R.R."/>
            <person name="La Ragione R."/>
            <person name="Hildebrand F."/>
            <person name="Pallen M.J."/>
        </authorList>
    </citation>
    <scope>NUCLEOTIDE SEQUENCE</scope>
    <source>
        <strain evidence="1">CHK152-2871</strain>
    </source>
</reference>